<sequence>MKGSKGMQLGAMLTAVLIVSMAFVPLVSAQGASKDKDKKILDTIQLQPEAGSEVILDSFEVILGLTAQ</sequence>
<accession>A0A284VMI4</accession>
<dbReference type="RefSeq" id="WP_096204857.1">
    <property type="nucleotide sequence ID" value="NZ_FZMP01000095.1"/>
</dbReference>
<dbReference type="AlphaFoldDB" id="A0A284VMI4"/>
<evidence type="ECO:0000313" key="2">
    <source>
        <dbReference type="Proteomes" id="UP000218615"/>
    </source>
</evidence>
<protein>
    <submittedName>
        <fullName evidence="1">Uncharacterized protein</fullName>
    </submittedName>
</protein>
<proteinExistence type="predicted"/>
<keyword evidence="2" id="KW-1185">Reference proteome</keyword>
<reference evidence="2" key="1">
    <citation type="submission" date="2017-06" db="EMBL/GenBank/DDBJ databases">
        <authorList>
            <person name="Cremers G."/>
        </authorList>
    </citation>
    <scope>NUCLEOTIDE SEQUENCE [LARGE SCALE GENOMIC DNA]</scope>
</reference>
<organism evidence="1 2">
    <name type="scientific">Candidatus Methanoperedens nitratireducens</name>
    <dbReference type="NCBI Taxonomy" id="1392998"/>
    <lineage>
        <taxon>Archaea</taxon>
        <taxon>Methanobacteriati</taxon>
        <taxon>Methanobacteriota</taxon>
        <taxon>Stenosarchaea group</taxon>
        <taxon>Methanomicrobia</taxon>
        <taxon>Methanosarcinales</taxon>
        <taxon>ANME-2 cluster</taxon>
        <taxon>Candidatus Methanoperedentaceae</taxon>
        <taxon>Candidatus Methanoperedens</taxon>
    </lineage>
</organism>
<gene>
    <name evidence="1" type="ORF">MNV_1840011</name>
</gene>
<name>A0A284VMI4_9EURY</name>
<dbReference type="EMBL" id="FZMP01000095">
    <property type="protein sequence ID" value="SNQ60486.1"/>
    <property type="molecule type" value="Genomic_DNA"/>
</dbReference>
<dbReference type="Proteomes" id="UP000218615">
    <property type="component" value="Unassembled WGS sequence"/>
</dbReference>
<evidence type="ECO:0000313" key="1">
    <source>
        <dbReference type="EMBL" id="SNQ60486.1"/>
    </source>
</evidence>